<dbReference type="AlphaFoldDB" id="A0A8T9BY70"/>
<comment type="caution">
    <text evidence="1">The sequence shown here is derived from an EMBL/GenBank/DDBJ whole genome shotgun (WGS) entry which is preliminary data.</text>
</comment>
<evidence type="ECO:0000313" key="2">
    <source>
        <dbReference type="Proteomes" id="UP000469558"/>
    </source>
</evidence>
<dbReference type="PANTHER" id="PTHR21310:SF13">
    <property type="entry name" value="AMINOGLYCOSIDE PHOSPHOTRANSFERASE DOMAIN-CONTAINING PROTEIN"/>
    <property type="match status" value="1"/>
</dbReference>
<reference evidence="1 2" key="1">
    <citation type="submission" date="2018-05" db="EMBL/GenBank/DDBJ databases">
        <title>Genome sequencing and assembly of the regulated plant pathogen Lachnellula willkommii and related sister species for the development of diagnostic species identification markers.</title>
        <authorList>
            <person name="Giroux E."/>
            <person name="Bilodeau G."/>
        </authorList>
    </citation>
    <scope>NUCLEOTIDE SEQUENCE [LARGE SCALE GENOMIC DNA]</scope>
    <source>
        <strain evidence="1 2">CBS 268.59</strain>
    </source>
</reference>
<name>A0A8T9BY70_9HELO</name>
<dbReference type="OrthoDB" id="3554464at2759"/>
<dbReference type="Proteomes" id="UP000469558">
    <property type="component" value="Unassembled WGS sequence"/>
</dbReference>
<proteinExistence type="predicted"/>
<keyword evidence="2" id="KW-1185">Reference proteome</keyword>
<accession>A0A8T9BY70</accession>
<dbReference type="EMBL" id="QGMK01001329">
    <property type="protein sequence ID" value="TVY69035.1"/>
    <property type="molecule type" value="Genomic_DNA"/>
</dbReference>
<evidence type="ECO:0000313" key="1">
    <source>
        <dbReference type="EMBL" id="TVY69035.1"/>
    </source>
</evidence>
<protein>
    <recommendedName>
        <fullName evidence="3">Aminoglycoside phosphotransferase domain-containing protein</fullName>
    </recommendedName>
</protein>
<gene>
    <name evidence="1" type="ORF">LSUE1_G007357</name>
</gene>
<dbReference type="InterPro" id="IPR051678">
    <property type="entry name" value="AGP_Transferase"/>
</dbReference>
<evidence type="ECO:0008006" key="3">
    <source>
        <dbReference type="Google" id="ProtNLM"/>
    </source>
</evidence>
<dbReference type="PANTHER" id="PTHR21310">
    <property type="entry name" value="AMINOGLYCOSIDE PHOSPHOTRANSFERASE-RELATED-RELATED"/>
    <property type="match status" value="1"/>
</dbReference>
<organism evidence="1 2">
    <name type="scientific">Lachnellula suecica</name>
    <dbReference type="NCBI Taxonomy" id="602035"/>
    <lineage>
        <taxon>Eukaryota</taxon>
        <taxon>Fungi</taxon>
        <taxon>Dikarya</taxon>
        <taxon>Ascomycota</taxon>
        <taxon>Pezizomycotina</taxon>
        <taxon>Leotiomycetes</taxon>
        <taxon>Helotiales</taxon>
        <taxon>Lachnaceae</taxon>
        <taxon>Lachnellula</taxon>
    </lineage>
</organism>
<sequence length="399" mass="44660">MSAEEHLGDDWPTMPDGSDFDGTGLFDLVRSGNSPFVWDGFHIQSSNRPDVVARLANGDVNMPHFSGFSIERQVEEVTFEAAAYELLRSEQNILASKLLYHRAPVQHSGPKLATPQDILGRRLFVLERTEGDNNVWRGLSPEHKASLITQAAQIRTSLFNYTPPSTFTSTWFLPRVFQQRPDSLSVPVAPTREFCIALFESKIEATIKNIGDVIGFEDDEEFVGPRAFAAKQSLLRLIPHIFPTDGNQAALYRLVLDHGDFGIHNMSITTEEKGHFVITSLYDWETGCIVPAILSDPMMIVTVDIRTDGNANAVITRVKENATSEDKAAHALWAKQYLDALFRHAPGYRSAIQAGKDARHIWFAMRDLRDEDPEEFYGGLGDWAEIRLKELGLGDDRGT</sequence>